<dbReference type="STRING" id="1335309.GA0116948_11048"/>
<gene>
    <name evidence="1" type="ORF">GA0116948_11048</name>
</gene>
<dbReference type="AlphaFoldDB" id="A0A1C4EW69"/>
<organism evidence="1 2">
    <name type="scientific">Chitinophaga costaii</name>
    <dbReference type="NCBI Taxonomy" id="1335309"/>
    <lineage>
        <taxon>Bacteria</taxon>
        <taxon>Pseudomonadati</taxon>
        <taxon>Bacteroidota</taxon>
        <taxon>Chitinophagia</taxon>
        <taxon>Chitinophagales</taxon>
        <taxon>Chitinophagaceae</taxon>
        <taxon>Chitinophaga</taxon>
    </lineage>
</organism>
<dbReference type="Proteomes" id="UP000242818">
    <property type="component" value="Unassembled WGS sequence"/>
</dbReference>
<dbReference type="EMBL" id="FMAR01000010">
    <property type="protein sequence ID" value="SCC47773.1"/>
    <property type="molecule type" value="Genomic_DNA"/>
</dbReference>
<accession>A0A1C4EW69</accession>
<dbReference type="Pfam" id="PF21983">
    <property type="entry name" value="NikA-like"/>
    <property type="match status" value="1"/>
</dbReference>
<protein>
    <recommendedName>
        <fullName evidence="3">Mobilisation protein (MobC)</fullName>
    </recommendedName>
</protein>
<name>A0A1C4EW69_9BACT</name>
<evidence type="ECO:0000313" key="1">
    <source>
        <dbReference type="EMBL" id="SCC47773.1"/>
    </source>
</evidence>
<sequence length="133" mass="15765">MTQDIATPPAPNKWLNVRVSADEHTRLHNHFKTTTCTTFSEYIRNLLFQRKIVHYTRSKSLDELLAQLILLRKEINAIGRNINQALRLFQSGKSDKERVFWADKITQQLHVFSAKQEELQRTINQYADQWLRE</sequence>
<evidence type="ECO:0000313" key="2">
    <source>
        <dbReference type="Proteomes" id="UP000242818"/>
    </source>
</evidence>
<reference evidence="1 2" key="1">
    <citation type="submission" date="2016-08" db="EMBL/GenBank/DDBJ databases">
        <authorList>
            <person name="Seilhamer J.J."/>
        </authorList>
    </citation>
    <scope>NUCLEOTIDE SEQUENCE [LARGE SCALE GENOMIC DNA]</scope>
    <source>
        <strain evidence="1 2">A37T2</strain>
    </source>
</reference>
<dbReference type="RefSeq" id="WP_089713332.1">
    <property type="nucleotide sequence ID" value="NZ_FMAR01000010.1"/>
</dbReference>
<proteinExistence type="predicted"/>
<evidence type="ECO:0008006" key="3">
    <source>
        <dbReference type="Google" id="ProtNLM"/>
    </source>
</evidence>
<dbReference type="InterPro" id="IPR053842">
    <property type="entry name" value="NikA-like"/>
</dbReference>
<keyword evidence="2" id="KW-1185">Reference proteome</keyword>
<dbReference type="OrthoDB" id="950459at2"/>